<dbReference type="EMBL" id="UGYO01000002">
    <property type="protein sequence ID" value="SUJ00117.1"/>
    <property type="molecule type" value="Genomic_DNA"/>
</dbReference>
<dbReference type="AlphaFoldDB" id="A0A380BEJ3"/>
<dbReference type="Proteomes" id="UP000254069">
    <property type="component" value="Unassembled WGS sequence"/>
</dbReference>
<organism evidence="1 2">
    <name type="scientific">Shewanella algae</name>
    <dbReference type="NCBI Taxonomy" id="38313"/>
    <lineage>
        <taxon>Bacteria</taxon>
        <taxon>Pseudomonadati</taxon>
        <taxon>Pseudomonadota</taxon>
        <taxon>Gammaproteobacteria</taxon>
        <taxon>Alteromonadales</taxon>
        <taxon>Shewanellaceae</taxon>
        <taxon>Shewanella</taxon>
    </lineage>
</organism>
<sequence length="132" mass="15533">MKFSHRFGFDPEYKNEPISQDAPKWLKNIFFLKVLEPLLYVDGDSRVSNDDQKPLGVKSLIERLCAENGQETDQEDYDSWTCWDALKFRVGDLEWYQFYDAVEIIGELIKANEYLYSDILGSNDFESFMYVS</sequence>
<keyword evidence="2" id="KW-1185">Reference proteome</keyword>
<evidence type="ECO:0000313" key="2">
    <source>
        <dbReference type="Proteomes" id="UP000254069"/>
    </source>
</evidence>
<reference evidence="1 2" key="1">
    <citation type="submission" date="2018-06" db="EMBL/GenBank/DDBJ databases">
        <authorList>
            <consortium name="Pathogen Informatics"/>
            <person name="Doyle S."/>
        </authorList>
    </citation>
    <scope>NUCLEOTIDE SEQUENCE [LARGE SCALE GENOMIC DNA]</scope>
    <source>
        <strain evidence="1 2">NCTC10738</strain>
    </source>
</reference>
<dbReference type="RefSeq" id="WP_115390095.1">
    <property type="nucleotide sequence ID" value="NZ_JADZHC010000059.1"/>
</dbReference>
<name>A0A380BEJ3_9GAMM</name>
<gene>
    <name evidence="1" type="ORF">NCTC10738_03046</name>
</gene>
<accession>A0A380BEJ3</accession>
<protein>
    <submittedName>
        <fullName evidence="1">Uncharacterized protein</fullName>
    </submittedName>
</protein>
<evidence type="ECO:0000313" key="1">
    <source>
        <dbReference type="EMBL" id="SUJ00117.1"/>
    </source>
</evidence>
<proteinExistence type="predicted"/>